<feature type="region of interest" description="Disordered" evidence="1">
    <location>
        <begin position="191"/>
        <end position="212"/>
    </location>
</feature>
<proteinExistence type="predicted"/>
<feature type="compositionally biased region" description="Low complexity" evidence="1">
    <location>
        <begin position="197"/>
        <end position="212"/>
    </location>
</feature>
<feature type="compositionally biased region" description="Polar residues" evidence="1">
    <location>
        <begin position="13"/>
        <end position="31"/>
    </location>
</feature>
<sequence>MTNPKSGDKEFSSPVQPHSLSVAPQSRSNVSEIPKGADAVRSASSPQLMATKLPRSKVYRKTSLKCEIDVGNGDGGSDDAYQRKSVVRYVSAVAEKKQKRRSLTGKETDAIARSENTKWNPEHVHITCNPLSTPYPYSTPSATTTTTTTATTVTTASKTTTVERDEEPKSRTCGSFLPILALIPQVIREEEDDEIDLSLSSDPSAESSLKKN</sequence>
<dbReference type="EMBL" id="QOIP01000007">
    <property type="protein sequence ID" value="RLU20125.1"/>
    <property type="molecule type" value="Genomic_DNA"/>
</dbReference>
<reference evidence="2 3" key="1">
    <citation type="journal article" date="2018" name="Genome Res.">
        <title>The genomic architecture and molecular evolution of ant odorant receptors.</title>
        <authorList>
            <person name="McKenzie S.K."/>
            <person name="Kronauer D.J.C."/>
        </authorList>
    </citation>
    <scope>NUCLEOTIDE SEQUENCE [LARGE SCALE GENOMIC DNA]</scope>
    <source>
        <strain evidence="2">Clonal line C1</strain>
    </source>
</reference>
<gene>
    <name evidence="2" type="ORF">DMN91_006731</name>
</gene>
<name>A0A3L8DI44_OOCBI</name>
<evidence type="ECO:0000313" key="2">
    <source>
        <dbReference type="EMBL" id="RLU20125.1"/>
    </source>
</evidence>
<dbReference type="Proteomes" id="UP000279307">
    <property type="component" value="Chromosome 7"/>
</dbReference>
<dbReference type="AlphaFoldDB" id="A0A3L8DI44"/>
<evidence type="ECO:0000313" key="3">
    <source>
        <dbReference type="Proteomes" id="UP000279307"/>
    </source>
</evidence>
<evidence type="ECO:0000256" key="1">
    <source>
        <dbReference type="SAM" id="MobiDB-lite"/>
    </source>
</evidence>
<comment type="caution">
    <text evidence="2">The sequence shown here is derived from an EMBL/GenBank/DDBJ whole genome shotgun (WGS) entry which is preliminary data.</text>
</comment>
<feature type="compositionally biased region" description="Basic and acidic residues" evidence="1">
    <location>
        <begin position="1"/>
        <end position="11"/>
    </location>
</feature>
<protein>
    <submittedName>
        <fullName evidence="2">Uncharacterized protein</fullName>
    </submittedName>
</protein>
<dbReference type="OrthoDB" id="7689023at2759"/>
<feature type="region of interest" description="Disordered" evidence="1">
    <location>
        <begin position="1"/>
        <end position="56"/>
    </location>
</feature>
<organism evidence="2 3">
    <name type="scientific">Ooceraea biroi</name>
    <name type="common">Clonal raider ant</name>
    <name type="synonym">Cerapachys biroi</name>
    <dbReference type="NCBI Taxonomy" id="2015173"/>
    <lineage>
        <taxon>Eukaryota</taxon>
        <taxon>Metazoa</taxon>
        <taxon>Ecdysozoa</taxon>
        <taxon>Arthropoda</taxon>
        <taxon>Hexapoda</taxon>
        <taxon>Insecta</taxon>
        <taxon>Pterygota</taxon>
        <taxon>Neoptera</taxon>
        <taxon>Endopterygota</taxon>
        <taxon>Hymenoptera</taxon>
        <taxon>Apocrita</taxon>
        <taxon>Aculeata</taxon>
        <taxon>Formicoidea</taxon>
        <taxon>Formicidae</taxon>
        <taxon>Dorylinae</taxon>
        <taxon>Ooceraea</taxon>
    </lineage>
</organism>
<accession>A0A3L8DI44</accession>